<dbReference type="CDD" id="cd04301">
    <property type="entry name" value="NAT_SF"/>
    <property type="match status" value="1"/>
</dbReference>
<evidence type="ECO:0000313" key="2">
    <source>
        <dbReference type="EMBL" id="CCH71799.1"/>
    </source>
</evidence>
<keyword evidence="3" id="KW-1185">Reference proteome</keyword>
<sequence>MCESRSTAMPRLREMTEADVADFAPLFREIVAAGETYAYPEGLSDAQIAALWLERPPARTIVAEDEDATLLGSAKMGPNRPGRGAHIGTASFMVAAAARGRGIGRLLAEEMIDWHRREGYAGIQFNAVVETNTAAVRLWQDLGFTIVGTVPAAFESASRGRVGLHVMFLDLT</sequence>
<dbReference type="AlphaFoldDB" id="W6K0F0"/>
<dbReference type="EMBL" id="CAJA01000013">
    <property type="protein sequence ID" value="CCH71799.1"/>
    <property type="molecule type" value="Genomic_DNA"/>
</dbReference>
<dbReference type="GO" id="GO:0016747">
    <property type="term" value="F:acyltransferase activity, transferring groups other than amino-acyl groups"/>
    <property type="evidence" value="ECO:0007669"/>
    <property type="project" value="InterPro"/>
</dbReference>
<evidence type="ECO:0000259" key="1">
    <source>
        <dbReference type="PROSITE" id="PS51186"/>
    </source>
</evidence>
<evidence type="ECO:0000313" key="3">
    <source>
        <dbReference type="Proteomes" id="UP000035763"/>
    </source>
</evidence>
<comment type="caution">
    <text evidence="2">The sequence shown here is derived from an EMBL/GenBank/DDBJ whole genome shotgun (WGS) entry which is preliminary data.</text>
</comment>
<keyword evidence="2" id="KW-0808">Transferase</keyword>
<gene>
    <name evidence="2" type="ORF">BN11_110019</name>
</gene>
<dbReference type="SUPFAM" id="SSF55729">
    <property type="entry name" value="Acyl-CoA N-acyltransferases (Nat)"/>
    <property type="match status" value="1"/>
</dbReference>
<accession>W6K0F0</accession>
<reference evidence="2 3" key="1">
    <citation type="journal article" date="2013" name="ISME J.">
        <title>A metabolic model for members of the genus Tetrasphaera involved in enhanced biological phosphorus removal.</title>
        <authorList>
            <person name="Kristiansen R."/>
            <person name="Nguyen H.T.T."/>
            <person name="Saunders A.M."/>
            <person name="Nielsen J.L."/>
            <person name="Wimmer R."/>
            <person name="Le V.Q."/>
            <person name="McIlroy S.J."/>
            <person name="Petrovski S."/>
            <person name="Seviour R.J."/>
            <person name="Calteau A."/>
            <person name="Nielsen K.L."/>
            <person name="Nielsen P.H."/>
        </authorList>
    </citation>
    <scope>NUCLEOTIDE SEQUENCE [LARGE SCALE GENOMIC DNA]</scope>
    <source>
        <strain evidence="2 3">Ben110</strain>
    </source>
</reference>
<dbReference type="PANTHER" id="PTHR43138">
    <property type="entry name" value="ACETYLTRANSFERASE, GNAT FAMILY"/>
    <property type="match status" value="1"/>
</dbReference>
<dbReference type="PROSITE" id="PS51186">
    <property type="entry name" value="GNAT"/>
    <property type="match status" value="1"/>
</dbReference>
<dbReference type="InterPro" id="IPR016181">
    <property type="entry name" value="Acyl_CoA_acyltransferase"/>
</dbReference>
<dbReference type="Gene3D" id="3.40.630.30">
    <property type="match status" value="1"/>
</dbReference>
<dbReference type="InterPro" id="IPR000182">
    <property type="entry name" value="GNAT_dom"/>
</dbReference>
<protein>
    <submittedName>
        <fullName evidence="2">Putative acetyltransferase</fullName>
    </submittedName>
</protein>
<dbReference type="InterPro" id="IPR052742">
    <property type="entry name" value="Mito_N-acetyltransferase"/>
</dbReference>
<dbReference type="Pfam" id="PF00583">
    <property type="entry name" value="Acetyltransf_1"/>
    <property type="match status" value="1"/>
</dbReference>
<feature type="domain" description="N-acetyltransferase" evidence="1">
    <location>
        <begin position="10"/>
        <end position="172"/>
    </location>
</feature>
<dbReference type="PANTHER" id="PTHR43138:SF1">
    <property type="entry name" value="N-ACETYLTRANSFERASE ACA1"/>
    <property type="match status" value="1"/>
</dbReference>
<proteinExistence type="predicted"/>
<dbReference type="STRING" id="1193182.BN11_110019"/>
<organism evidence="2 3">
    <name type="scientific">Nostocoides australiense Ben110</name>
    <dbReference type="NCBI Taxonomy" id="1193182"/>
    <lineage>
        <taxon>Bacteria</taxon>
        <taxon>Bacillati</taxon>
        <taxon>Actinomycetota</taxon>
        <taxon>Actinomycetes</taxon>
        <taxon>Micrococcales</taxon>
        <taxon>Intrasporangiaceae</taxon>
        <taxon>Nostocoides</taxon>
    </lineage>
</organism>
<dbReference type="Proteomes" id="UP000035763">
    <property type="component" value="Unassembled WGS sequence"/>
</dbReference>
<name>W6K0F0_9MICO</name>